<keyword evidence="1" id="KW-0560">Oxidoreductase</keyword>
<name>A0A913YZG9_PATMI</name>
<dbReference type="SMART" id="SM00829">
    <property type="entry name" value="PKS_ER"/>
    <property type="match status" value="1"/>
</dbReference>
<dbReference type="SUPFAM" id="SSF50129">
    <property type="entry name" value="GroES-like"/>
    <property type="match status" value="1"/>
</dbReference>
<dbReference type="InterPro" id="IPR020843">
    <property type="entry name" value="ER"/>
</dbReference>
<protein>
    <recommendedName>
        <fullName evidence="2">Enoyl reductase (ER) domain-containing protein</fullName>
    </recommendedName>
</protein>
<evidence type="ECO:0000313" key="4">
    <source>
        <dbReference type="Proteomes" id="UP000887568"/>
    </source>
</evidence>
<dbReference type="AlphaFoldDB" id="A0A913YZG9"/>
<dbReference type="PANTHER" id="PTHR44054:SF1">
    <property type="entry name" value="SYNAPTIC VESICLE MEMBRANE PROTEIN VAT-1 HOMOLOG"/>
    <property type="match status" value="1"/>
</dbReference>
<proteinExistence type="predicted"/>
<reference evidence="3" key="1">
    <citation type="submission" date="2022-11" db="UniProtKB">
        <authorList>
            <consortium name="EnsemblMetazoa"/>
        </authorList>
    </citation>
    <scope>IDENTIFICATION</scope>
</reference>
<accession>A0A913YZG9</accession>
<dbReference type="EnsemblMetazoa" id="XM_038189045.1">
    <property type="protein sequence ID" value="XP_038044973.1"/>
    <property type="gene ID" value="LOC119719568"/>
</dbReference>
<dbReference type="InterPro" id="IPR052100">
    <property type="entry name" value="SV-ATPase_mito-regulator"/>
</dbReference>
<keyword evidence="4" id="KW-1185">Reference proteome</keyword>
<dbReference type="Proteomes" id="UP000887568">
    <property type="component" value="Unplaced"/>
</dbReference>
<evidence type="ECO:0000259" key="2">
    <source>
        <dbReference type="SMART" id="SM00829"/>
    </source>
</evidence>
<sequence length="375" mass="41207">MEFSKIEDEKCPEKEDSGLAIQDDQLTMKEMQLLAFGGYGNFKMVQTERPKVASGQVLVKVVACGINFADVSARQGLYNGPTGAPSCPAVLGMEGSGVIIQVGEGVQELTVGNRVMFITMFGAWRECVALPANHCFKISDTMTFQDAAAIPVNYLTAYLMLFEFGNLRKGKSVLIHMAAGGVGWAAAQLCQTVPDVTVFGTASAHKHDIIKKNGVHHPIDYHTKDYVQEVKQISPSGVDIVLDPLAGADTKKGYSLLRPLGKIIVFGGANIIRGEMRSMKALVSTWWNTPNFKPFDMMVQNKAVCGFHLGYLEKEVDLLHNAVHDIMKMYQEGQVKPHVDSVWEMSKVGAAMQHIQERKNVGKVILTWDDTTAKR</sequence>
<feature type="domain" description="Enoyl reductase (ER)" evidence="2">
    <location>
        <begin position="37"/>
        <end position="366"/>
    </location>
</feature>
<dbReference type="RefSeq" id="XP_038044973.1">
    <property type="nucleotide sequence ID" value="XM_038189045.1"/>
</dbReference>
<dbReference type="CDD" id="cd08275">
    <property type="entry name" value="MDR3"/>
    <property type="match status" value="1"/>
</dbReference>
<evidence type="ECO:0000256" key="1">
    <source>
        <dbReference type="ARBA" id="ARBA00023002"/>
    </source>
</evidence>
<dbReference type="Pfam" id="PF08240">
    <property type="entry name" value="ADH_N"/>
    <property type="match status" value="1"/>
</dbReference>
<dbReference type="GO" id="GO:0016491">
    <property type="term" value="F:oxidoreductase activity"/>
    <property type="evidence" value="ECO:0007669"/>
    <property type="project" value="UniProtKB-KW"/>
</dbReference>
<dbReference type="PANTHER" id="PTHR44054">
    <property type="entry name" value="SYNAPTIC VESICLE MEMBRANE PROTEIN VAT-1 HOMOLOG-LIKE"/>
    <property type="match status" value="1"/>
</dbReference>
<dbReference type="InterPro" id="IPR036291">
    <property type="entry name" value="NAD(P)-bd_dom_sf"/>
</dbReference>
<dbReference type="Pfam" id="PF13602">
    <property type="entry name" value="ADH_zinc_N_2"/>
    <property type="match status" value="1"/>
</dbReference>
<dbReference type="OMA" id="RPATWFT"/>
<dbReference type="InterPro" id="IPR011032">
    <property type="entry name" value="GroES-like_sf"/>
</dbReference>
<dbReference type="OrthoDB" id="203908at2759"/>
<dbReference type="Gene3D" id="3.40.50.720">
    <property type="entry name" value="NAD(P)-binding Rossmann-like Domain"/>
    <property type="match status" value="1"/>
</dbReference>
<dbReference type="GeneID" id="119719568"/>
<organism evidence="3 4">
    <name type="scientific">Patiria miniata</name>
    <name type="common">Bat star</name>
    <name type="synonym">Asterina miniata</name>
    <dbReference type="NCBI Taxonomy" id="46514"/>
    <lineage>
        <taxon>Eukaryota</taxon>
        <taxon>Metazoa</taxon>
        <taxon>Echinodermata</taxon>
        <taxon>Eleutherozoa</taxon>
        <taxon>Asterozoa</taxon>
        <taxon>Asteroidea</taxon>
        <taxon>Valvatacea</taxon>
        <taxon>Valvatida</taxon>
        <taxon>Asterinidae</taxon>
        <taxon>Patiria</taxon>
    </lineage>
</organism>
<evidence type="ECO:0000313" key="3">
    <source>
        <dbReference type="EnsemblMetazoa" id="XP_038044973.1"/>
    </source>
</evidence>
<dbReference type="InterPro" id="IPR013154">
    <property type="entry name" value="ADH-like_N"/>
</dbReference>
<dbReference type="SUPFAM" id="SSF51735">
    <property type="entry name" value="NAD(P)-binding Rossmann-fold domains"/>
    <property type="match status" value="1"/>
</dbReference>
<dbReference type="Gene3D" id="3.90.180.10">
    <property type="entry name" value="Medium-chain alcohol dehydrogenases, catalytic domain"/>
    <property type="match status" value="1"/>
</dbReference>